<evidence type="ECO:0000313" key="3">
    <source>
        <dbReference type="Proteomes" id="UP000663090"/>
    </source>
</evidence>
<feature type="domain" description="Dienelactone hydrolase" evidence="1">
    <location>
        <begin position="65"/>
        <end position="275"/>
    </location>
</feature>
<sequence length="278" mass="30074">MHRHVLLLGSLLLLGGCMRGGVPREVLRGPSPTGAITEEEFKALHTSPAQAPAVPQGQEVEVGGMKAYLSLPENAKAPLPAVLVIHEQWGLDAHIRHWVDRLAANGYAALAVDLYDGKVPTTAVQALALSRRLDPARTTLALKAAHAFLQEDTRVRATRTGVLGWSVGGGWSLKAAMEIPELDAAVLYYANPVVTDVEALATIRASVLGIIAARDEVIRREESWVLRDALDGAGVRHRIVELEGAHGFANPMDPGYDERSAAMAWAEASMFFEHHLRR</sequence>
<dbReference type="Pfam" id="PF01738">
    <property type="entry name" value="DLH"/>
    <property type="match status" value="1"/>
</dbReference>
<dbReference type="PROSITE" id="PS51257">
    <property type="entry name" value="PROKAR_LIPOPROTEIN"/>
    <property type="match status" value="1"/>
</dbReference>
<protein>
    <submittedName>
        <fullName evidence="2">Dienelactone hydrolase family protein</fullName>
    </submittedName>
</protein>
<reference evidence="2 3" key="1">
    <citation type="submission" date="2021-02" db="EMBL/GenBank/DDBJ databases">
        <title>De Novo genome assembly of isolated myxobacteria.</title>
        <authorList>
            <person name="Stevens D.C."/>
        </authorList>
    </citation>
    <scope>NUCLEOTIDE SEQUENCE [LARGE SCALE GENOMIC DNA]</scope>
    <source>
        <strain evidence="2 3">SCHIC003</strain>
    </source>
</reference>
<dbReference type="InterPro" id="IPR002925">
    <property type="entry name" value="Dienelactn_hydro"/>
</dbReference>
<evidence type="ECO:0000259" key="1">
    <source>
        <dbReference type="Pfam" id="PF01738"/>
    </source>
</evidence>
<name>A0ABX7NI19_9BACT</name>
<evidence type="ECO:0000313" key="2">
    <source>
        <dbReference type="EMBL" id="QSQ18449.1"/>
    </source>
</evidence>
<gene>
    <name evidence="2" type="ORF">JY572_28795</name>
</gene>
<dbReference type="EMBL" id="CP071091">
    <property type="protein sequence ID" value="QSQ18449.1"/>
    <property type="molecule type" value="Genomic_DNA"/>
</dbReference>
<dbReference type="InterPro" id="IPR029058">
    <property type="entry name" value="AB_hydrolase_fold"/>
</dbReference>
<dbReference type="PANTHER" id="PTHR46623">
    <property type="entry name" value="CARBOXYMETHYLENEBUTENOLIDASE-RELATED"/>
    <property type="match status" value="1"/>
</dbReference>
<proteinExistence type="predicted"/>
<dbReference type="GO" id="GO:0016787">
    <property type="term" value="F:hydrolase activity"/>
    <property type="evidence" value="ECO:0007669"/>
    <property type="project" value="UniProtKB-KW"/>
</dbReference>
<dbReference type="InterPro" id="IPR051049">
    <property type="entry name" value="Dienelactone_hydrolase-like"/>
</dbReference>
<dbReference type="Gene3D" id="3.40.50.1820">
    <property type="entry name" value="alpha/beta hydrolase"/>
    <property type="match status" value="1"/>
</dbReference>
<dbReference type="PANTHER" id="PTHR46623:SF6">
    <property type="entry name" value="ALPHA_BETA-HYDROLASES SUPERFAMILY PROTEIN"/>
    <property type="match status" value="1"/>
</dbReference>
<keyword evidence="2" id="KW-0378">Hydrolase</keyword>
<dbReference type="SUPFAM" id="SSF53474">
    <property type="entry name" value="alpha/beta-Hydrolases"/>
    <property type="match status" value="1"/>
</dbReference>
<organism evidence="2 3">
    <name type="scientific">Myxococcus landrumensis</name>
    <dbReference type="NCBI Taxonomy" id="2813577"/>
    <lineage>
        <taxon>Bacteria</taxon>
        <taxon>Pseudomonadati</taxon>
        <taxon>Myxococcota</taxon>
        <taxon>Myxococcia</taxon>
        <taxon>Myxococcales</taxon>
        <taxon>Cystobacterineae</taxon>
        <taxon>Myxococcaceae</taxon>
        <taxon>Myxococcus</taxon>
    </lineage>
</organism>
<accession>A0ABX7NI19</accession>
<keyword evidence="3" id="KW-1185">Reference proteome</keyword>
<dbReference type="Proteomes" id="UP000663090">
    <property type="component" value="Chromosome"/>
</dbReference>